<reference evidence="2 3" key="1">
    <citation type="submission" date="2024-02" db="EMBL/GenBank/DDBJ databases">
        <title>Bacteria isolated from the canopy kelp, Nereocystis luetkeana.</title>
        <authorList>
            <person name="Pfister C.A."/>
            <person name="Younker I.T."/>
            <person name="Light S.H."/>
        </authorList>
    </citation>
    <scope>NUCLEOTIDE SEQUENCE [LARGE SCALE GENOMIC DNA]</scope>
    <source>
        <strain evidence="2 3">TI.5.07</strain>
    </source>
</reference>
<evidence type="ECO:0000313" key="3">
    <source>
        <dbReference type="Proteomes" id="UP001378242"/>
    </source>
</evidence>
<dbReference type="Proteomes" id="UP001378242">
    <property type="component" value="Unassembled WGS sequence"/>
</dbReference>
<name>A0ABU9GAZ9_COBMA</name>
<gene>
    <name evidence="2" type="ORF">V6243_02295</name>
</gene>
<dbReference type="EMBL" id="JBAKAP010000002">
    <property type="protein sequence ID" value="MEL0615646.1"/>
    <property type="molecule type" value="Genomic_DNA"/>
</dbReference>
<dbReference type="RefSeq" id="WP_341541741.1">
    <property type="nucleotide sequence ID" value="NZ_JBAKAP010000002.1"/>
</dbReference>
<comment type="caution">
    <text evidence="2">The sequence shown here is derived from an EMBL/GenBank/DDBJ whole genome shotgun (WGS) entry which is preliminary data.</text>
</comment>
<organism evidence="2 3">
    <name type="scientific">Cobetia marina</name>
    <name type="common">Deleya marina</name>
    <dbReference type="NCBI Taxonomy" id="28258"/>
    <lineage>
        <taxon>Bacteria</taxon>
        <taxon>Pseudomonadati</taxon>
        <taxon>Pseudomonadota</taxon>
        <taxon>Gammaproteobacteria</taxon>
        <taxon>Oceanospirillales</taxon>
        <taxon>Halomonadaceae</taxon>
        <taxon>Cobetia</taxon>
    </lineage>
</organism>
<feature type="compositionally biased region" description="Polar residues" evidence="1">
    <location>
        <begin position="1"/>
        <end position="10"/>
    </location>
</feature>
<keyword evidence="3" id="KW-1185">Reference proteome</keyword>
<sequence length="153" mass="16864">MASQPDTPTSGAPLRRWQAPRDASAHPPCTSPSHLPPAIVQARFPALSARLLEHAARIQAERERGEILDAACAMSAVPTVMQEIWSTSGELETFALHHAMQIETLTELLGEHTRALSPDDSPAVAPRDTFDWLHLALECLLRTHEDNQRLHSN</sequence>
<proteinExistence type="predicted"/>
<evidence type="ECO:0000256" key="1">
    <source>
        <dbReference type="SAM" id="MobiDB-lite"/>
    </source>
</evidence>
<evidence type="ECO:0000313" key="2">
    <source>
        <dbReference type="EMBL" id="MEL0615646.1"/>
    </source>
</evidence>
<accession>A0ABU9GAZ9</accession>
<protein>
    <submittedName>
        <fullName evidence="2">Uncharacterized protein</fullName>
    </submittedName>
</protein>
<feature type="region of interest" description="Disordered" evidence="1">
    <location>
        <begin position="1"/>
        <end position="36"/>
    </location>
</feature>